<sequence>MWTGKDPTLSRLHQILLTGGEVPDDAAQLKPDSHCFEELSVANGCLLQGSRVIVPSHDAHSRWLEVCIVPSTSSEATIKVLRRIFSTHGLPHQLVSHNGPSFTSQEIKKFMSLNGIHYSLTAPYYLRSNGLAERAVQTFKNAVKKMEGPLHKRIARFLFLLPNHSIYYWAIAS</sequence>
<dbReference type="PANTHER" id="PTHR37984:SF5">
    <property type="entry name" value="PROTEIN NYNRIN-LIKE"/>
    <property type="match status" value="1"/>
</dbReference>
<organism evidence="2">
    <name type="scientific">Amphimedon queenslandica</name>
    <name type="common">Sponge</name>
    <dbReference type="NCBI Taxonomy" id="400682"/>
    <lineage>
        <taxon>Eukaryota</taxon>
        <taxon>Metazoa</taxon>
        <taxon>Porifera</taxon>
        <taxon>Demospongiae</taxon>
        <taxon>Heteroscleromorpha</taxon>
        <taxon>Haplosclerida</taxon>
        <taxon>Niphatidae</taxon>
        <taxon>Amphimedon</taxon>
    </lineage>
</organism>
<dbReference type="InterPro" id="IPR001584">
    <property type="entry name" value="Integrase_cat-core"/>
</dbReference>
<dbReference type="eggNOG" id="KOG0017">
    <property type="taxonomic scope" value="Eukaryota"/>
</dbReference>
<dbReference type="PROSITE" id="PS50994">
    <property type="entry name" value="INTEGRASE"/>
    <property type="match status" value="1"/>
</dbReference>
<dbReference type="InterPro" id="IPR036397">
    <property type="entry name" value="RNaseH_sf"/>
</dbReference>
<dbReference type="Pfam" id="PF00665">
    <property type="entry name" value="rve"/>
    <property type="match status" value="1"/>
</dbReference>
<dbReference type="InterPro" id="IPR050951">
    <property type="entry name" value="Retrovirus_Pol_polyprotein"/>
</dbReference>
<dbReference type="SUPFAM" id="SSF53098">
    <property type="entry name" value="Ribonuclease H-like"/>
    <property type="match status" value="1"/>
</dbReference>
<evidence type="ECO:0000259" key="1">
    <source>
        <dbReference type="PROSITE" id="PS50994"/>
    </source>
</evidence>
<protein>
    <recommendedName>
        <fullName evidence="1">Integrase catalytic domain-containing protein</fullName>
    </recommendedName>
</protein>
<dbReference type="InParanoid" id="A0A1X7SPT7"/>
<reference evidence="2" key="1">
    <citation type="submission" date="2017-05" db="UniProtKB">
        <authorList>
            <consortium name="EnsemblMetazoa"/>
        </authorList>
    </citation>
    <scope>IDENTIFICATION</scope>
</reference>
<dbReference type="Gene3D" id="3.30.420.10">
    <property type="entry name" value="Ribonuclease H-like superfamily/Ribonuclease H"/>
    <property type="match status" value="1"/>
</dbReference>
<dbReference type="OrthoDB" id="10057092at2759"/>
<dbReference type="EnsemblMetazoa" id="Aqu2.1.04119_001">
    <property type="protein sequence ID" value="Aqu2.1.04119_001"/>
    <property type="gene ID" value="Aqu2.1.04119"/>
</dbReference>
<evidence type="ECO:0000313" key="2">
    <source>
        <dbReference type="EnsemblMetazoa" id="Aqu2.1.04119_001"/>
    </source>
</evidence>
<accession>A0A1X7SPT7</accession>
<feature type="domain" description="Integrase catalytic" evidence="1">
    <location>
        <begin position="19"/>
        <end position="173"/>
    </location>
</feature>
<dbReference type="AlphaFoldDB" id="A0A1X7SPT7"/>
<dbReference type="GO" id="GO:0015074">
    <property type="term" value="P:DNA integration"/>
    <property type="evidence" value="ECO:0007669"/>
    <property type="project" value="InterPro"/>
</dbReference>
<name>A0A1X7SPT7_AMPQE</name>
<dbReference type="PANTHER" id="PTHR37984">
    <property type="entry name" value="PROTEIN CBG26694"/>
    <property type="match status" value="1"/>
</dbReference>
<dbReference type="GO" id="GO:0003676">
    <property type="term" value="F:nucleic acid binding"/>
    <property type="evidence" value="ECO:0007669"/>
    <property type="project" value="InterPro"/>
</dbReference>
<proteinExistence type="predicted"/>
<dbReference type="InterPro" id="IPR012337">
    <property type="entry name" value="RNaseH-like_sf"/>
</dbReference>